<protein>
    <submittedName>
        <fullName evidence="1">Uncharacterized protein</fullName>
    </submittedName>
</protein>
<name>A0A0W7WZ70_9ACTN</name>
<evidence type="ECO:0000313" key="1">
    <source>
        <dbReference type="EMBL" id="KUF15832.1"/>
    </source>
</evidence>
<dbReference type="InterPro" id="IPR045993">
    <property type="entry name" value="DUF5949"/>
</dbReference>
<dbReference type="RefSeq" id="WP_058850064.1">
    <property type="nucleotide sequence ID" value="NZ_LOCL01000042.1"/>
</dbReference>
<accession>A0A0W7WZ70</accession>
<dbReference type="Proteomes" id="UP000054804">
    <property type="component" value="Unassembled WGS sequence"/>
</dbReference>
<organism evidence="1 2">
    <name type="scientific">Streptomyces silvensis</name>
    <dbReference type="NCBI Taxonomy" id="1765722"/>
    <lineage>
        <taxon>Bacteria</taxon>
        <taxon>Bacillati</taxon>
        <taxon>Actinomycetota</taxon>
        <taxon>Actinomycetes</taxon>
        <taxon>Kitasatosporales</taxon>
        <taxon>Streptomycetaceae</taxon>
        <taxon>Streptomyces</taxon>
    </lineage>
</organism>
<dbReference type="OrthoDB" id="4309362at2"/>
<keyword evidence="2" id="KW-1185">Reference proteome</keyword>
<comment type="caution">
    <text evidence="1">The sequence shown here is derived from an EMBL/GenBank/DDBJ whole genome shotgun (WGS) entry which is preliminary data.</text>
</comment>
<dbReference type="EMBL" id="LOCL01000042">
    <property type="protein sequence ID" value="KUF15832.1"/>
    <property type="molecule type" value="Genomic_DNA"/>
</dbReference>
<dbReference type="Pfam" id="PF19374">
    <property type="entry name" value="DUF5949"/>
    <property type="match status" value="1"/>
</dbReference>
<dbReference type="STRING" id="1765722.AT728_14065"/>
<reference evidence="1 2" key="1">
    <citation type="submission" date="2015-12" db="EMBL/GenBank/DDBJ databases">
        <title>Draft genome sequence of Streptomyces silvensis ATCC 53525, a producer of novel hormone antagonists.</title>
        <authorList>
            <person name="Johnston C.W."/>
            <person name="Li Y."/>
            <person name="Magarvey N.A."/>
        </authorList>
    </citation>
    <scope>NUCLEOTIDE SEQUENCE [LARGE SCALE GENOMIC DNA]</scope>
    <source>
        <strain evidence="1 2">ATCC 53525</strain>
    </source>
</reference>
<dbReference type="AlphaFoldDB" id="A0A0W7WZ70"/>
<evidence type="ECO:0000313" key="2">
    <source>
        <dbReference type="Proteomes" id="UP000054804"/>
    </source>
</evidence>
<sequence>MTSTSNEQRTFRVSDLGTLAVLAWSGKHPEDEKDMAFILAYSLGDAEGGPEATAEAIRTLLHNEKLPIGGPVLDGARHPSLPVGLLVEAEQAVVTMPYVKAQCAVPPEWMTAVRLRGHAYFMISTVAWPEGKPGSPVDENALRAFAGSEETMLNAAHCLLPVRRLRG</sequence>
<gene>
    <name evidence="1" type="ORF">AT728_14065</name>
</gene>
<proteinExistence type="predicted"/>